<dbReference type="Proteomes" id="UP000827872">
    <property type="component" value="Linkage Group LG06"/>
</dbReference>
<evidence type="ECO:0000313" key="1">
    <source>
        <dbReference type="EMBL" id="KAH8007381.1"/>
    </source>
</evidence>
<organism evidence="1 2">
    <name type="scientific">Sphaerodactylus townsendi</name>
    <dbReference type="NCBI Taxonomy" id="933632"/>
    <lineage>
        <taxon>Eukaryota</taxon>
        <taxon>Metazoa</taxon>
        <taxon>Chordata</taxon>
        <taxon>Craniata</taxon>
        <taxon>Vertebrata</taxon>
        <taxon>Euteleostomi</taxon>
        <taxon>Lepidosauria</taxon>
        <taxon>Squamata</taxon>
        <taxon>Bifurcata</taxon>
        <taxon>Gekkota</taxon>
        <taxon>Sphaerodactylidae</taxon>
        <taxon>Sphaerodactylus</taxon>
    </lineage>
</organism>
<keyword evidence="2" id="KW-1185">Reference proteome</keyword>
<comment type="caution">
    <text evidence="1">The sequence shown here is derived from an EMBL/GenBank/DDBJ whole genome shotgun (WGS) entry which is preliminary data.</text>
</comment>
<accession>A0ACB8FPD0</accession>
<proteinExistence type="predicted"/>
<evidence type="ECO:0000313" key="2">
    <source>
        <dbReference type="Proteomes" id="UP000827872"/>
    </source>
</evidence>
<name>A0ACB8FPD0_9SAUR</name>
<protein>
    <submittedName>
        <fullName evidence="1">Uncharacterized protein</fullName>
    </submittedName>
</protein>
<dbReference type="EMBL" id="CM037619">
    <property type="protein sequence ID" value="KAH8007381.1"/>
    <property type="molecule type" value="Genomic_DNA"/>
</dbReference>
<gene>
    <name evidence="1" type="ORF">K3G42_021181</name>
</gene>
<sequence>MLKVRGSQSQEQQLQNLRMGEDLDATMNDQEALVEEAAMRDEAGGELVQAMEDQGEHQLPGEDLPPPPANAGKVNQRESHVLGKSGNGLPAKRQCLREQMEQSAAGNVQGREIGRGASVRTRKQKQILDL</sequence>
<reference evidence="1" key="1">
    <citation type="submission" date="2021-08" db="EMBL/GenBank/DDBJ databases">
        <title>The first chromosome-level gecko genome reveals the dynamic sex chromosomes of Neotropical dwarf geckos (Sphaerodactylidae: Sphaerodactylus).</title>
        <authorList>
            <person name="Pinto B.J."/>
            <person name="Keating S.E."/>
            <person name="Gamble T."/>
        </authorList>
    </citation>
    <scope>NUCLEOTIDE SEQUENCE</scope>
    <source>
        <strain evidence="1">TG3544</strain>
    </source>
</reference>